<accession>M2RBL1</accession>
<dbReference type="STRING" id="914234.M2RBL1"/>
<feature type="non-terminal residue" evidence="1">
    <location>
        <position position="1"/>
    </location>
</feature>
<dbReference type="OrthoDB" id="3257768at2759"/>
<organism evidence="1 2">
    <name type="scientific">Ceriporiopsis subvermispora (strain B)</name>
    <name type="common">White-rot fungus</name>
    <name type="synonym">Gelatoporia subvermispora</name>
    <dbReference type="NCBI Taxonomy" id="914234"/>
    <lineage>
        <taxon>Eukaryota</taxon>
        <taxon>Fungi</taxon>
        <taxon>Dikarya</taxon>
        <taxon>Basidiomycota</taxon>
        <taxon>Agaricomycotina</taxon>
        <taxon>Agaricomycetes</taxon>
        <taxon>Polyporales</taxon>
        <taxon>Gelatoporiaceae</taxon>
        <taxon>Gelatoporia</taxon>
    </lineage>
</organism>
<sequence length="56" mass="6302">SFMNVIRQWRNVKMLKRGGRAHEQDGVSRTKEGSLAVLCRACPHPGKNLPGNWQSV</sequence>
<keyword evidence="2" id="KW-1185">Reference proteome</keyword>
<dbReference type="AlphaFoldDB" id="M2RBL1"/>
<feature type="non-terminal residue" evidence="1">
    <location>
        <position position="56"/>
    </location>
</feature>
<dbReference type="Proteomes" id="UP000016930">
    <property type="component" value="Unassembled WGS sequence"/>
</dbReference>
<protein>
    <recommendedName>
        <fullName evidence="3">CxC2-like cysteine cluster KDZ transposase-associated domain-containing protein</fullName>
    </recommendedName>
</protein>
<dbReference type="HOGENOM" id="CLU_003703_8_1_1"/>
<evidence type="ECO:0000313" key="2">
    <source>
        <dbReference type="Proteomes" id="UP000016930"/>
    </source>
</evidence>
<proteinExistence type="predicted"/>
<reference evidence="1 2" key="1">
    <citation type="journal article" date="2012" name="Proc. Natl. Acad. Sci. U.S.A.">
        <title>Comparative genomics of Ceriporiopsis subvermispora and Phanerochaete chrysosporium provide insight into selective ligninolysis.</title>
        <authorList>
            <person name="Fernandez-Fueyo E."/>
            <person name="Ruiz-Duenas F.J."/>
            <person name="Ferreira P."/>
            <person name="Floudas D."/>
            <person name="Hibbett D.S."/>
            <person name="Canessa P."/>
            <person name="Larrondo L.F."/>
            <person name="James T.Y."/>
            <person name="Seelenfreund D."/>
            <person name="Lobos S."/>
            <person name="Polanco R."/>
            <person name="Tello M."/>
            <person name="Honda Y."/>
            <person name="Watanabe T."/>
            <person name="Watanabe T."/>
            <person name="Ryu J.S."/>
            <person name="Kubicek C.P."/>
            <person name="Schmoll M."/>
            <person name="Gaskell J."/>
            <person name="Hammel K.E."/>
            <person name="St John F.J."/>
            <person name="Vanden Wymelenberg A."/>
            <person name="Sabat G."/>
            <person name="Splinter BonDurant S."/>
            <person name="Syed K."/>
            <person name="Yadav J.S."/>
            <person name="Doddapaneni H."/>
            <person name="Subramanian V."/>
            <person name="Lavin J.L."/>
            <person name="Oguiza J.A."/>
            <person name="Perez G."/>
            <person name="Pisabarro A.G."/>
            <person name="Ramirez L."/>
            <person name="Santoyo F."/>
            <person name="Master E."/>
            <person name="Coutinho P.M."/>
            <person name="Henrissat B."/>
            <person name="Lombard V."/>
            <person name="Magnuson J.K."/>
            <person name="Kuees U."/>
            <person name="Hori C."/>
            <person name="Igarashi K."/>
            <person name="Samejima M."/>
            <person name="Held B.W."/>
            <person name="Barry K.W."/>
            <person name="LaButti K.M."/>
            <person name="Lapidus A."/>
            <person name="Lindquist E.A."/>
            <person name="Lucas S.M."/>
            <person name="Riley R."/>
            <person name="Salamov A.A."/>
            <person name="Hoffmeister D."/>
            <person name="Schwenk D."/>
            <person name="Hadar Y."/>
            <person name="Yarden O."/>
            <person name="de Vries R.P."/>
            <person name="Wiebenga A."/>
            <person name="Stenlid J."/>
            <person name="Eastwood D."/>
            <person name="Grigoriev I.V."/>
            <person name="Berka R.M."/>
            <person name="Blanchette R.A."/>
            <person name="Kersten P."/>
            <person name="Martinez A.T."/>
            <person name="Vicuna R."/>
            <person name="Cullen D."/>
        </authorList>
    </citation>
    <scope>NUCLEOTIDE SEQUENCE [LARGE SCALE GENOMIC DNA]</scope>
    <source>
        <strain evidence="1 2">B</strain>
    </source>
</reference>
<dbReference type="EMBL" id="KB445798">
    <property type="protein sequence ID" value="EMD36181.1"/>
    <property type="molecule type" value="Genomic_DNA"/>
</dbReference>
<name>M2RBL1_CERS8</name>
<gene>
    <name evidence="1" type="ORF">CERSUDRAFT_26065</name>
</gene>
<evidence type="ECO:0008006" key="3">
    <source>
        <dbReference type="Google" id="ProtNLM"/>
    </source>
</evidence>
<evidence type="ECO:0000313" key="1">
    <source>
        <dbReference type="EMBL" id="EMD36181.1"/>
    </source>
</evidence>